<dbReference type="EMBL" id="JAFHDT010000007">
    <property type="protein sequence ID" value="KAI7807710.1"/>
    <property type="molecule type" value="Genomic_DNA"/>
</dbReference>
<dbReference type="GO" id="GO:0000794">
    <property type="term" value="C:condensed nuclear chromosome"/>
    <property type="evidence" value="ECO:0007669"/>
    <property type="project" value="TreeGrafter"/>
</dbReference>
<gene>
    <name evidence="2" type="ORF">IRJ41_008971</name>
</gene>
<proteinExistence type="predicted"/>
<name>A0A9W7WT08_TRIRA</name>
<dbReference type="PANTHER" id="PTHR35662">
    <property type="entry name" value="INTERACTOR OF HORMAD1 PROTEIN 1"/>
    <property type="match status" value="1"/>
</dbReference>
<evidence type="ECO:0000313" key="2">
    <source>
        <dbReference type="EMBL" id="KAI7807710.1"/>
    </source>
</evidence>
<organism evidence="2 3">
    <name type="scientific">Triplophysa rosa</name>
    <name type="common">Cave loach</name>
    <dbReference type="NCBI Taxonomy" id="992332"/>
    <lineage>
        <taxon>Eukaryota</taxon>
        <taxon>Metazoa</taxon>
        <taxon>Chordata</taxon>
        <taxon>Craniata</taxon>
        <taxon>Vertebrata</taxon>
        <taxon>Euteleostomi</taxon>
        <taxon>Actinopterygii</taxon>
        <taxon>Neopterygii</taxon>
        <taxon>Teleostei</taxon>
        <taxon>Ostariophysi</taxon>
        <taxon>Cypriniformes</taxon>
        <taxon>Nemacheilidae</taxon>
        <taxon>Triplophysa</taxon>
    </lineage>
</organism>
<dbReference type="GO" id="GO:0006310">
    <property type="term" value="P:DNA recombination"/>
    <property type="evidence" value="ECO:0007669"/>
    <property type="project" value="InterPro"/>
</dbReference>
<dbReference type="GO" id="GO:0007129">
    <property type="term" value="P:homologous chromosome pairing at meiosis"/>
    <property type="evidence" value="ECO:0007669"/>
    <property type="project" value="TreeGrafter"/>
</dbReference>
<evidence type="ECO:0000256" key="1">
    <source>
        <dbReference type="SAM" id="MobiDB-lite"/>
    </source>
</evidence>
<dbReference type="AlphaFoldDB" id="A0A9W7WT08"/>
<dbReference type="PANTHER" id="PTHR35662:SF1">
    <property type="entry name" value="INTERACTOR OF HORMAD1 PROTEIN 1"/>
    <property type="match status" value="1"/>
</dbReference>
<feature type="compositionally biased region" description="Low complexity" evidence="1">
    <location>
        <begin position="53"/>
        <end position="76"/>
    </location>
</feature>
<dbReference type="OrthoDB" id="10066605at2759"/>
<reference evidence="2" key="1">
    <citation type="submission" date="2021-02" db="EMBL/GenBank/DDBJ databases">
        <title>Comparative genomics reveals that relaxation of natural selection precedes convergent phenotypic evolution of cavefish.</title>
        <authorList>
            <person name="Peng Z."/>
        </authorList>
    </citation>
    <scope>NUCLEOTIDE SEQUENCE</scope>
    <source>
        <tissue evidence="2">Muscle</tissue>
    </source>
</reference>
<dbReference type="Pfam" id="PF15771">
    <property type="entry name" value="IHO1"/>
    <property type="match status" value="1"/>
</dbReference>
<evidence type="ECO:0000313" key="3">
    <source>
        <dbReference type="Proteomes" id="UP001059041"/>
    </source>
</evidence>
<accession>A0A9W7WT08</accession>
<feature type="region of interest" description="Disordered" evidence="1">
    <location>
        <begin position="394"/>
        <end position="425"/>
    </location>
</feature>
<keyword evidence="3" id="KW-1185">Reference proteome</keyword>
<dbReference type="GO" id="GO:0042138">
    <property type="term" value="P:meiotic DNA double-strand break formation"/>
    <property type="evidence" value="ECO:0007669"/>
    <property type="project" value="InterPro"/>
</dbReference>
<sequence>MKPNVWNINELLNIPASSGGIKTGKGPGSNDFSRLTDSQILLSSQFWPESSHSFSQDMSGQSGGSQKNSQEVKKTTVSSSYSSKPFLFDGKFPNFTGGKAAGTLDRFVEEKRNATEKHERENLTRGILQLQDSLESIETLLNRIEGSNDTTRKVLLEKMDNFSKTIEDFLNNVREGITCQFETMQSQTQIVMEDREAKISLATKDLNSNILTLHGDLEHLKVVQGKDQGMLGEILSQLGTLIAIHNPTAAPSPARMIDSEVQTSPGLLERFCVMSAEKHEALMLCPLKTPKAQNKNTHVLPVQGQQQVKQTEVRSKLFRTIPLVDAQSISSLEDPRNEYLDRPLVHIEPEKPLHAIENIQRMSTDALPPPKILRRRQKAVNYRGKKRALVLPQRQSTRQKGALKLDSQQNEDLKGEQIDSAPPSSVCESWKMTNKSVAENNLKPQPQATVAPVSMCEADRPLNPFSIWSQDTNNSQMIVEYKMTKWETMVPEVSVTDGEDGLWQLFDLNNDSE</sequence>
<dbReference type="InterPro" id="IPR031529">
    <property type="entry name" value="IHO1"/>
</dbReference>
<feature type="region of interest" description="Disordered" evidence="1">
    <location>
        <begin position="51"/>
        <end position="76"/>
    </location>
</feature>
<comment type="caution">
    <text evidence="2">The sequence shown here is derived from an EMBL/GenBank/DDBJ whole genome shotgun (WGS) entry which is preliminary data.</text>
</comment>
<dbReference type="Proteomes" id="UP001059041">
    <property type="component" value="Linkage Group LG7"/>
</dbReference>
<protein>
    <submittedName>
        <fullName evidence="2">Coiled-coil domain-containing protein 36</fullName>
    </submittedName>
</protein>